<reference evidence="5 6" key="1">
    <citation type="journal article" date="2016" name="Antonie Van Leeuwenhoek">
        <title>Bacillus depressus sp. nov., isolated from soil of a sunflower field.</title>
        <authorList>
            <person name="Wei X."/>
            <person name="Xin D."/>
            <person name="Xin Y."/>
            <person name="Zhang H."/>
            <person name="Wang T."/>
            <person name="Zhang J."/>
        </authorList>
    </citation>
    <scope>NUCLEOTIDE SEQUENCE [LARGE SCALE GENOMIC DNA]</scope>
    <source>
        <strain evidence="5 6">BZ1</strain>
    </source>
</reference>
<dbReference type="InterPro" id="IPR025736">
    <property type="entry name" value="PucR_C-HTH_dom"/>
</dbReference>
<dbReference type="InterPro" id="IPR029016">
    <property type="entry name" value="GAF-like_dom_sf"/>
</dbReference>
<dbReference type="Gene3D" id="3.30.450.40">
    <property type="match status" value="1"/>
</dbReference>
<dbReference type="InterPro" id="IPR051448">
    <property type="entry name" value="CdaR-like_regulators"/>
</dbReference>
<dbReference type="PANTHER" id="PTHR33744:SF1">
    <property type="entry name" value="DNA-BINDING TRANSCRIPTIONAL ACTIVATOR ADER"/>
    <property type="match status" value="1"/>
</dbReference>
<comment type="similarity">
    <text evidence="1">Belongs to the CdaR family.</text>
</comment>
<dbReference type="InterPro" id="IPR042070">
    <property type="entry name" value="PucR_C-HTH_sf"/>
</dbReference>
<comment type="caution">
    <text evidence="5">The sequence shown here is derived from an EMBL/GenBank/DDBJ whole genome shotgun (WGS) entry which is preliminary data.</text>
</comment>
<evidence type="ECO:0000256" key="1">
    <source>
        <dbReference type="ARBA" id="ARBA00006754"/>
    </source>
</evidence>
<dbReference type="InterPro" id="IPR012914">
    <property type="entry name" value="PucR_dom"/>
</dbReference>
<dbReference type="Gene3D" id="1.10.10.2840">
    <property type="entry name" value="PucR C-terminal helix-turn-helix domain"/>
    <property type="match status" value="1"/>
</dbReference>
<keyword evidence="6" id="KW-1185">Reference proteome</keyword>
<feature type="domain" description="CdaR GGDEF-like" evidence="4">
    <location>
        <begin position="306"/>
        <end position="445"/>
    </location>
</feature>
<evidence type="ECO:0000259" key="2">
    <source>
        <dbReference type="Pfam" id="PF07905"/>
    </source>
</evidence>
<dbReference type="EMBL" id="WBOS01000009">
    <property type="protein sequence ID" value="KAB2332254.1"/>
    <property type="molecule type" value="Genomic_DNA"/>
</dbReference>
<dbReference type="RefSeq" id="WP_151535984.1">
    <property type="nucleotide sequence ID" value="NZ_WBOS01000009.1"/>
</dbReference>
<sequence length="568" mass="66097">MLTIKDLFDIKAIDGIKLVAGEKGMNKEISLVNIMENPDKFDWLSTNELLLSTGYIFKDNEELQNKIIMELSEINCSGLCIKVKRYFDKIPQNMIDQANKYGLPLLELPFEYTLSQVISIINEKVSGRYDLLNRKALDFHNTMFRIALDGGGINSISSMLSETISNPILFLDKDWSLLHYSEHKDNNVLLEYCLDLAKGRQAFPKEFLDSMPKNISKMKKSIKRIFYLEELKIKCRILPVAVANDIYGYIVVWQTVRELTEFDYIVLQQAATIMALERIKAKEIEEVKLRIRQDFYDDLLTGKITSSDTIQTLCELHGLNTTYKYHCMVVNIEYDEIDFYEDIVASKKSLENMVKKCVDLIYSISIKANGEVTCFHRNNRIILLIGQYKNRIPISISDAKQFANVIYNLLSSEIDNNSLLIGIGRQYDTIHSVHKSFTEAIESVRLMERFDQKEGISHFEEHSIYHLLDSNIKDIELEDFFMKHLGKIYEHDRLHKTNYIVTLENYFINNLNISETAKAMFLHRNTLIYRIEKIKDILNTNLKNSEELLQIQLALKIFRLLYKALTVE</sequence>
<evidence type="ECO:0000259" key="3">
    <source>
        <dbReference type="Pfam" id="PF13556"/>
    </source>
</evidence>
<proteinExistence type="inferred from homology"/>
<dbReference type="Pfam" id="PF07905">
    <property type="entry name" value="PucR"/>
    <property type="match status" value="1"/>
</dbReference>
<evidence type="ECO:0000313" key="6">
    <source>
        <dbReference type="Proteomes" id="UP000481030"/>
    </source>
</evidence>
<dbReference type="Pfam" id="PF17853">
    <property type="entry name" value="GGDEF_2"/>
    <property type="match status" value="1"/>
</dbReference>
<name>A0A6L3V729_9BACI</name>
<dbReference type="OrthoDB" id="142218at2"/>
<accession>A0A6L3V729</accession>
<gene>
    <name evidence="5" type="ORF">F7731_16915</name>
</gene>
<evidence type="ECO:0000259" key="4">
    <source>
        <dbReference type="Pfam" id="PF17853"/>
    </source>
</evidence>
<organism evidence="5 6">
    <name type="scientific">Cytobacillus depressus</name>
    <dbReference type="NCBI Taxonomy" id="1602942"/>
    <lineage>
        <taxon>Bacteria</taxon>
        <taxon>Bacillati</taxon>
        <taxon>Bacillota</taxon>
        <taxon>Bacilli</taxon>
        <taxon>Bacillales</taxon>
        <taxon>Bacillaceae</taxon>
        <taxon>Cytobacillus</taxon>
    </lineage>
</organism>
<feature type="domain" description="Purine catabolism PurC-like" evidence="2">
    <location>
        <begin position="6"/>
        <end position="124"/>
    </location>
</feature>
<dbReference type="Pfam" id="PF13556">
    <property type="entry name" value="HTH_30"/>
    <property type="match status" value="1"/>
</dbReference>
<feature type="domain" description="PucR C-terminal helix-turn-helix" evidence="3">
    <location>
        <begin position="501"/>
        <end position="557"/>
    </location>
</feature>
<dbReference type="AlphaFoldDB" id="A0A6L3V729"/>
<dbReference type="PANTHER" id="PTHR33744">
    <property type="entry name" value="CARBOHYDRATE DIACID REGULATOR"/>
    <property type="match status" value="1"/>
</dbReference>
<protein>
    <submittedName>
        <fullName evidence="5">PucR family transcriptional regulator</fullName>
    </submittedName>
</protein>
<dbReference type="Proteomes" id="UP000481030">
    <property type="component" value="Unassembled WGS sequence"/>
</dbReference>
<evidence type="ECO:0000313" key="5">
    <source>
        <dbReference type="EMBL" id="KAB2332254.1"/>
    </source>
</evidence>
<dbReference type="InterPro" id="IPR041522">
    <property type="entry name" value="CdaR_GGDEF"/>
</dbReference>